<evidence type="ECO:0000256" key="9">
    <source>
        <dbReference type="PIRSR" id="PIRSR001084-1"/>
    </source>
</evidence>
<keyword evidence="5 8" id="KW-0378">Hydrolase</keyword>
<dbReference type="OrthoDB" id="9800974at2"/>
<evidence type="ECO:0000259" key="12">
    <source>
        <dbReference type="Pfam" id="PF02449"/>
    </source>
</evidence>
<evidence type="ECO:0000256" key="6">
    <source>
        <dbReference type="ARBA" id="ARBA00022833"/>
    </source>
</evidence>
<evidence type="ECO:0000313" key="15">
    <source>
        <dbReference type="Proteomes" id="UP000000503"/>
    </source>
</evidence>
<dbReference type="Proteomes" id="UP000000503">
    <property type="component" value="Chromosome"/>
</dbReference>
<keyword evidence="7 8" id="KW-0326">Glycosidase</keyword>
<accession>F8EWQ4</accession>
<evidence type="ECO:0000256" key="8">
    <source>
        <dbReference type="PIRNR" id="PIRNR001084"/>
    </source>
</evidence>
<dbReference type="InterPro" id="IPR003476">
    <property type="entry name" value="Glyco_hydro_42"/>
</dbReference>
<feature type="binding site" evidence="10">
    <location>
        <position position="107"/>
    </location>
    <ligand>
        <name>substrate</name>
    </ligand>
</feature>
<evidence type="ECO:0000256" key="10">
    <source>
        <dbReference type="PIRSR" id="PIRSR001084-2"/>
    </source>
</evidence>
<reference evidence="15" key="1">
    <citation type="journal article" date="2013" name="Stand. Genomic Sci.">
        <title>Genome sequence of the thermophilic fresh-water bacterium Spirochaeta caldaria type strain (H1(T)), reclassification of Spirochaeta caldaria, Spirochaeta stenostrepta, and Spirochaeta zuelzerae in the genus Treponema as Treponema caldaria comb. nov., Treponema stenostrepta comb. nov., and Treponema zuelzerae comb. nov., and emendation of the genus Treponema.</title>
        <authorList>
            <person name="Abt B."/>
            <person name="Goker M."/>
            <person name="Scheuner C."/>
            <person name="Han C."/>
            <person name="Lu M."/>
            <person name="Misra M."/>
            <person name="Lapidus A."/>
            <person name="Nolan M."/>
            <person name="Lucas S."/>
            <person name="Hammon N."/>
            <person name="Deshpande S."/>
            <person name="Cheng J.F."/>
            <person name="Tapia R."/>
            <person name="Goodwin L.A."/>
            <person name="Pitluck S."/>
            <person name="Liolios K."/>
            <person name="Pagani I."/>
            <person name="Ivanova N."/>
            <person name="Mavromatis K."/>
            <person name="Mikhailova N."/>
            <person name="Huntemann M."/>
            <person name="Pati A."/>
            <person name="Chen A."/>
            <person name="Palaniappan K."/>
            <person name="Land M."/>
            <person name="Hauser L."/>
            <person name="Jeffries C.D."/>
            <person name="Rohde M."/>
            <person name="Spring S."/>
            <person name="Gronow S."/>
            <person name="Detter J.C."/>
            <person name="Bristow J."/>
            <person name="Eisen J.A."/>
            <person name="Markowitz V."/>
            <person name="Hugenholtz P."/>
            <person name="Kyrpides N.C."/>
            <person name="Woyke T."/>
            <person name="Klenk H.P."/>
        </authorList>
    </citation>
    <scope>NUCLEOTIDE SEQUENCE</scope>
    <source>
        <strain evidence="15">ATCC 51460 / DSM 7334 / H1</strain>
    </source>
</reference>
<feature type="binding site" evidence="11">
    <location>
        <position position="160"/>
    </location>
    <ligand>
        <name>Zn(2+)</name>
        <dbReference type="ChEBI" id="CHEBI:29105"/>
    </ligand>
</feature>
<dbReference type="InterPro" id="IPR029062">
    <property type="entry name" value="Class_I_gatase-like"/>
</dbReference>
<dbReference type="GO" id="GO:0046872">
    <property type="term" value="F:metal ion binding"/>
    <property type="evidence" value="ECO:0007669"/>
    <property type="project" value="UniProtKB-KW"/>
</dbReference>
<feature type="domain" description="Beta-galactosidase trimerisation" evidence="13">
    <location>
        <begin position="399"/>
        <end position="624"/>
    </location>
</feature>
<gene>
    <name evidence="14" type="ordered locus">Spica_0045</name>
</gene>
<name>F8EWQ4_GRAC1</name>
<feature type="active site" description="Proton donor" evidence="9">
    <location>
        <position position="146"/>
    </location>
</feature>
<dbReference type="RefSeq" id="WP_013967530.1">
    <property type="nucleotide sequence ID" value="NC_015732.1"/>
</dbReference>
<evidence type="ECO:0000256" key="2">
    <source>
        <dbReference type="ARBA" id="ARBA00005940"/>
    </source>
</evidence>
<feature type="binding site" evidence="11">
    <location>
        <position position="157"/>
    </location>
    <ligand>
        <name>Zn(2+)</name>
        <dbReference type="ChEBI" id="CHEBI:29105"/>
    </ligand>
</feature>
<dbReference type="PANTHER" id="PTHR36447:SF2">
    <property type="entry name" value="BETA-GALACTOSIDASE YESZ"/>
    <property type="match status" value="1"/>
</dbReference>
<dbReference type="STRING" id="744872.Spica_0045"/>
<dbReference type="PIRSF" id="PIRSF001084">
    <property type="entry name" value="B-galactosidase"/>
    <property type="match status" value="1"/>
</dbReference>
<dbReference type="Gene3D" id="3.40.50.880">
    <property type="match status" value="1"/>
</dbReference>
<dbReference type="Gene3D" id="3.20.20.80">
    <property type="entry name" value="Glycosidases"/>
    <property type="match status" value="1"/>
</dbReference>
<dbReference type="EMBL" id="CP002868">
    <property type="protein sequence ID" value="AEJ18217.1"/>
    <property type="molecule type" value="Genomic_DNA"/>
</dbReference>
<dbReference type="InterPro" id="IPR013738">
    <property type="entry name" value="Beta_galactosidase_Trimer"/>
</dbReference>
<evidence type="ECO:0000313" key="14">
    <source>
        <dbReference type="EMBL" id="AEJ18217.1"/>
    </source>
</evidence>
<comment type="similarity">
    <text evidence="2 8">Belongs to the glycosyl hydrolase 42 family.</text>
</comment>
<evidence type="ECO:0000256" key="4">
    <source>
        <dbReference type="ARBA" id="ARBA00022723"/>
    </source>
</evidence>
<dbReference type="SUPFAM" id="SSF52317">
    <property type="entry name" value="Class I glutamine amidotransferase-like"/>
    <property type="match status" value="1"/>
</dbReference>
<protein>
    <recommendedName>
        <fullName evidence="3 8">Beta-galactosidase</fullName>
        <shortName evidence="8">Beta-gal</shortName>
        <ecNumber evidence="3 8">3.2.1.23</ecNumber>
    </recommendedName>
</protein>
<evidence type="ECO:0000256" key="7">
    <source>
        <dbReference type="ARBA" id="ARBA00023295"/>
    </source>
</evidence>
<dbReference type="GO" id="GO:0009341">
    <property type="term" value="C:beta-galactosidase complex"/>
    <property type="evidence" value="ECO:0007669"/>
    <property type="project" value="InterPro"/>
</dbReference>
<proteinExistence type="inferred from homology"/>
<keyword evidence="6 11" id="KW-0862">Zinc</keyword>
<dbReference type="eggNOG" id="COG1874">
    <property type="taxonomic scope" value="Bacteria"/>
</dbReference>
<organism evidence="14 15">
    <name type="scientific">Gracilinema caldarium (strain ATCC 51460 / DSM 7334 / H1)</name>
    <name type="common">Treponema caldarium</name>
    <dbReference type="NCBI Taxonomy" id="744872"/>
    <lineage>
        <taxon>Bacteria</taxon>
        <taxon>Pseudomonadati</taxon>
        <taxon>Spirochaetota</taxon>
        <taxon>Spirochaetia</taxon>
        <taxon>Spirochaetales</taxon>
        <taxon>Breznakiellaceae</taxon>
        <taxon>Gracilinema</taxon>
    </lineage>
</organism>
<keyword evidence="15" id="KW-1185">Reference proteome</keyword>
<sequence>MSHNLLWGVDWYPEQWDKTLWESDVQRMAEQGFQVVRMMEFAWPILEPRPGNYDFSLFDSVIDILEKYKLTVVLGTPTAIMPVWLVDQDPTILAVHPNRLTRDFGCRRMGCMNAPVYQKAARQLVQAIADHYGPRQSIIGWQIDNEIGHEGSDHCVCDHCRAAWHRWLEKRYETIEELNRRWGTIFWGSTYTRFDQIPLPRQQVATNHNPALLLDYDRFSSDTAVSWAEAQVQIIRQKARAHQFITTNLYPAPLAQCIDMEDMVRIMDAAGWDNYPVWGNQDEPLPYFFTSYVLSYVRGLHPSGNFKVMEEFSGIQGHTQLGHLPPPEQVALWTNQAIARGANAIFYFRWRTAPYAQEQLCYGIRDTDNTETERERHIITNMQNLSPVLKTFASEPVPAEACLVYDRDTSRLIREQPLSLGMDRRPTSYMQVGYDAELARWFAPYVLYNVNCDIKSTKSVNLDNYKLISLPFYQITDEAFVQKLSDWVARGGHLVLGWRSGSRTTDNWNIDRPLPGLFRELAGIRVTNFEALGTGSTGICLKDTLIHQFISKIITCKGEVWADILEPETATIIARYRDSKKHYTGKPAFTRNKYGQGFVWYLGTSPDPKTTFFLYKSILKQAGLAGRFLGLGIEAVQRITQEGKTVMVLLNHTSKKKRVLGKIIPPWGTLVIDSI</sequence>
<dbReference type="PANTHER" id="PTHR36447">
    <property type="entry name" value="BETA-GALACTOSIDASE GANA"/>
    <property type="match status" value="1"/>
</dbReference>
<dbReference type="Pfam" id="PF08532">
    <property type="entry name" value="Glyco_hydro_42M"/>
    <property type="match status" value="1"/>
</dbReference>
<feature type="active site" description="Nucleophile" evidence="9">
    <location>
        <position position="310"/>
    </location>
</feature>
<evidence type="ECO:0000256" key="5">
    <source>
        <dbReference type="ARBA" id="ARBA00022801"/>
    </source>
</evidence>
<dbReference type="EC" id="3.2.1.23" evidence="3 8"/>
<dbReference type="CDD" id="cd03143">
    <property type="entry name" value="A4_beta-galactosidase_middle_domain"/>
    <property type="match status" value="1"/>
</dbReference>
<feature type="binding site" evidence="10">
    <location>
        <position position="145"/>
    </location>
    <ligand>
        <name>substrate</name>
    </ligand>
</feature>
<feature type="binding site" evidence="11">
    <location>
        <position position="155"/>
    </location>
    <ligand>
        <name>Zn(2+)</name>
        <dbReference type="ChEBI" id="CHEBI:29105"/>
    </ligand>
</feature>
<dbReference type="HOGENOM" id="CLU_012430_1_0_12"/>
<dbReference type="GO" id="GO:0005975">
    <property type="term" value="P:carbohydrate metabolic process"/>
    <property type="evidence" value="ECO:0007669"/>
    <property type="project" value="InterPro"/>
</dbReference>
<dbReference type="SUPFAM" id="SSF51445">
    <property type="entry name" value="(Trans)glycosidases"/>
    <property type="match status" value="1"/>
</dbReference>
<evidence type="ECO:0000259" key="13">
    <source>
        <dbReference type="Pfam" id="PF08532"/>
    </source>
</evidence>
<dbReference type="GO" id="GO:0004565">
    <property type="term" value="F:beta-galactosidase activity"/>
    <property type="evidence" value="ECO:0007669"/>
    <property type="project" value="UniProtKB-EC"/>
</dbReference>
<dbReference type="InterPro" id="IPR017853">
    <property type="entry name" value="GH"/>
</dbReference>
<feature type="domain" description="Glycoside hydrolase family 42 N-terminal" evidence="12">
    <location>
        <begin position="10"/>
        <end position="376"/>
    </location>
</feature>
<dbReference type="AlphaFoldDB" id="F8EWQ4"/>
<evidence type="ECO:0000256" key="11">
    <source>
        <dbReference type="PIRSR" id="PIRSR001084-3"/>
    </source>
</evidence>
<feature type="binding site" evidence="11">
    <location>
        <position position="111"/>
    </location>
    <ligand>
        <name>Zn(2+)</name>
        <dbReference type="ChEBI" id="CHEBI:29105"/>
    </ligand>
</feature>
<dbReference type="Pfam" id="PF02449">
    <property type="entry name" value="Glyco_hydro_42"/>
    <property type="match status" value="1"/>
</dbReference>
<comment type="catalytic activity">
    <reaction evidence="1 8">
        <text>Hydrolysis of terminal non-reducing beta-D-galactose residues in beta-D-galactosides.</text>
        <dbReference type="EC" id="3.2.1.23"/>
    </reaction>
</comment>
<evidence type="ECO:0000256" key="3">
    <source>
        <dbReference type="ARBA" id="ARBA00012756"/>
    </source>
</evidence>
<keyword evidence="4 11" id="KW-0479">Metal-binding</keyword>
<dbReference type="InterPro" id="IPR013529">
    <property type="entry name" value="Glyco_hydro_42_N"/>
</dbReference>
<evidence type="ECO:0000256" key="1">
    <source>
        <dbReference type="ARBA" id="ARBA00001412"/>
    </source>
</evidence>
<dbReference type="KEGG" id="scd:Spica_0045"/>